<feature type="chain" id="PRO_5046656238" description="PKD domain-containing protein" evidence="1">
    <location>
        <begin position="37"/>
        <end position="531"/>
    </location>
</feature>
<dbReference type="EMBL" id="BAAAEU010000032">
    <property type="protein sequence ID" value="GAA0725126.1"/>
    <property type="molecule type" value="Genomic_DNA"/>
</dbReference>
<dbReference type="InterPro" id="IPR013783">
    <property type="entry name" value="Ig-like_fold"/>
</dbReference>
<feature type="signal peptide" evidence="1">
    <location>
        <begin position="1"/>
        <end position="36"/>
    </location>
</feature>
<dbReference type="SUPFAM" id="SSF49299">
    <property type="entry name" value="PKD domain"/>
    <property type="match status" value="1"/>
</dbReference>
<keyword evidence="1" id="KW-0732">Signal</keyword>
<feature type="domain" description="PKD" evidence="2">
    <location>
        <begin position="415"/>
        <end position="490"/>
    </location>
</feature>
<reference evidence="4" key="1">
    <citation type="journal article" date="2019" name="Int. J. Syst. Evol. Microbiol.">
        <title>The Global Catalogue of Microorganisms (GCM) 10K type strain sequencing project: providing services to taxonomists for standard genome sequencing and annotation.</title>
        <authorList>
            <consortium name="The Broad Institute Genomics Platform"/>
            <consortium name="The Broad Institute Genome Sequencing Center for Infectious Disease"/>
            <person name="Wu L."/>
            <person name="Ma J."/>
        </authorList>
    </citation>
    <scope>NUCLEOTIDE SEQUENCE [LARGE SCALE GENOMIC DNA]</scope>
    <source>
        <strain evidence="4">JCM 15421</strain>
    </source>
</reference>
<gene>
    <name evidence="3" type="ORF">GCM10009105_38390</name>
</gene>
<name>A0ABP3U5X6_9GAMM</name>
<evidence type="ECO:0000313" key="3">
    <source>
        <dbReference type="EMBL" id="GAA0725126.1"/>
    </source>
</evidence>
<proteinExistence type="predicted"/>
<dbReference type="CDD" id="cd00146">
    <property type="entry name" value="PKD"/>
    <property type="match status" value="1"/>
</dbReference>
<dbReference type="RefSeq" id="WP_343794244.1">
    <property type="nucleotide sequence ID" value="NZ_BAAAEU010000032.1"/>
</dbReference>
<dbReference type="Pfam" id="PF18911">
    <property type="entry name" value="PKD_4"/>
    <property type="match status" value="1"/>
</dbReference>
<dbReference type="InterPro" id="IPR022409">
    <property type="entry name" value="PKD/Chitinase_dom"/>
</dbReference>
<protein>
    <recommendedName>
        <fullName evidence="2">PKD domain-containing protein</fullName>
    </recommendedName>
</protein>
<evidence type="ECO:0000259" key="2">
    <source>
        <dbReference type="PROSITE" id="PS50093"/>
    </source>
</evidence>
<organism evidence="3 4">
    <name type="scientific">Dokdonella soli</name>
    <dbReference type="NCBI Taxonomy" id="529810"/>
    <lineage>
        <taxon>Bacteria</taxon>
        <taxon>Pseudomonadati</taxon>
        <taxon>Pseudomonadota</taxon>
        <taxon>Gammaproteobacteria</taxon>
        <taxon>Lysobacterales</taxon>
        <taxon>Rhodanobacteraceae</taxon>
        <taxon>Dokdonella</taxon>
    </lineage>
</organism>
<dbReference type="PROSITE" id="PS50093">
    <property type="entry name" value="PKD"/>
    <property type="match status" value="1"/>
</dbReference>
<dbReference type="Gene3D" id="2.60.40.10">
    <property type="entry name" value="Immunoglobulins"/>
    <property type="match status" value="1"/>
</dbReference>
<accession>A0ABP3U5X6</accession>
<dbReference type="SMART" id="SM00089">
    <property type="entry name" value="PKD"/>
    <property type="match status" value="1"/>
</dbReference>
<evidence type="ECO:0000256" key="1">
    <source>
        <dbReference type="SAM" id="SignalP"/>
    </source>
</evidence>
<sequence length="531" mass="56445">MRIHQRPDIRATSTPRLCALLALGAVFTAAALPAAAADLVVDGTTETISGLRDVDGVYVINGGKLILDNATLRLNLDYDEHRHIEISGNSTLDVRSSLIESVGGQYSINLANVGAAAPRMLVSGTSKITNHTGIGLFDDARIDVTGGDIEELQMHGRAQASVTNASLYPVFFFEQNTTTTLDGLASGTVTRPFTSSGGWRLQLTNANVVGYQVDVLPNASVILRNCSDAVLSIHTPGTLDGRLRILDRITGIGPYSALLNDFGSSISIENTQVSMLNIYTRGTDRVLVQNSKVNEANAEEGSELIVGRPVGRPGVTTQTQLVCNLCQVYDRARLDVVSAAMVADAGRPSATSSPKGRQDLGRGTLRFANTDLQTPVTNLTAVNQGTLLLDGLPLSDPGRVRVVTGSTPRIEARALSAHYTADRLRAKLGEPVNFIDLSAGDVSSWSWDFGDGNVSSEREPSHAYSQSGLYTVRLTVRGASGSAVSERLLVIEVIRDVIFADGFEVLPRLGTISGLDAIAVAVIPRLSALRL</sequence>
<dbReference type="Proteomes" id="UP001501523">
    <property type="component" value="Unassembled WGS sequence"/>
</dbReference>
<dbReference type="InterPro" id="IPR000601">
    <property type="entry name" value="PKD_dom"/>
</dbReference>
<evidence type="ECO:0000313" key="4">
    <source>
        <dbReference type="Proteomes" id="UP001501523"/>
    </source>
</evidence>
<comment type="caution">
    <text evidence="3">The sequence shown here is derived from an EMBL/GenBank/DDBJ whole genome shotgun (WGS) entry which is preliminary data.</text>
</comment>
<dbReference type="InterPro" id="IPR035986">
    <property type="entry name" value="PKD_dom_sf"/>
</dbReference>
<keyword evidence="4" id="KW-1185">Reference proteome</keyword>